<sequence>MAVSFFINFVRAKYFQISDANTALVRRHRTCTTVAVLAGAYSLVFTFDNLTQRNLIQQSLSRKLVQILSGLLFMASSPIFSEATSARYFASFVPFVNCLRLLINGLSLATDEGWVKSVTCEGDRAELLRGPLYYVLILIFCAVVFWHDSPPGVILVAMMCIADIVGRRFGSWKLPHNLRKSWAGSISVFLCGFLISIGYFTGMGYFELDWSVSLGRVALISLLATAVESLPTNELVDDNISVPAVSIFLSLLTLSP</sequence>
<gene>
    <name evidence="1" type="ORF">MLD38_038061</name>
</gene>
<reference evidence="2" key="1">
    <citation type="journal article" date="2023" name="Front. Plant Sci.">
        <title>Chromosomal-level genome assembly of Melastoma candidum provides insights into trichome evolution.</title>
        <authorList>
            <person name="Zhong Y."/>
            <person name="Wu W."/>
            <person name="Sun C."/>
            <person name="Zou P."/>
            <person name="Liu Y."/>
            <person name="Dai S."/>
            <person name="Zhou R."/>
        </authorList>
    </citation>
    <scope>NUCLEOTIDE SEQUENCE [LARGE SCALE GENOMIC DNA]</scope>
</reference>
<keyword evidence="2" id="KW-1185">Reference proteome</keyword>
<comment type="caution">
    <text evidence="1">The sequence shown here is derived from an EMBL/GenBank/DDBJ whole genome shotgun (WGS) entry which is preliminary data.</text>
</comment>
<evidence type="ECO:0000313" key="1">
    <source>
        <dbReference type="EMBL" id="KAI4302292.1"/>
    </source>
</evidence>
<name>A0ACB9KXY4_9MYRT</name>
<dbReference type="EMBL" id="CM042891">
    <property type="protein sequence ID" value="KAI4302292.1"/>
    <property type="molecule type" value="Genomic_DNA"/>
</dbReference>
<accession>A0ACB9KXY4</accession>
<protein>
    <submittedName>
        <fullName evidence="1">Uncharacterized protein</fullName>
    </submittedName>
</protein>
<evidence type="ECO:0000313" key="2">
    <source>
        <dbReference type="Proteomes" id="UP001057402"/>
    </source>
</evidence>
<proteinExistence type="predicted"/>
<dbReference type="Proteomes" id="UP001057402">
    <property type="component" value="Chromosome 12"/>
</dbReference>
<organism evidence="1 2">
    <name type="scientific">Melastoma candidum</name>
    <dbReference type="NCBI Taxonomy" id="119954"/>
    <lineage>
        <taxon>Eukaryota</taxon>
        <taxon>Viridiplantae</taxon>
        <taxon>Streptophyta</taxon>
        <taxon>Embryophyta</taxon>
        <taxon>Tracheophyta</taxon>
        <taxon>Spermatophyta</taxon>
        <taxon>Magnoliopsida</taxon>
        <taxon>eudicotyledons</taxon>
        <taxon>Gunneridae</taxon>
        <taxon>Pentapetalae</taxon>
        <taxon>rosids</taxon>
        <taxon>malvids</taxon>
        <taxon>Myrtales</taxon>
        <taxon>Melastomataceae</taxon>
        <taxon>Melastomatoideae</taxon>
        <taxon>Melastomateae</taxon>
        <taxon>Melastoma</taxon>
    </lineage>
</organism>